<dbReference type="InterPro" id="IPR005467">
    <property type="entry name" value="His_kinase_dom"/>
</dbReference>
<feature type="modified residue" description="4-aspartylphosphate" evidence="7">
    <location>
        <position position="511"/>
    </location>
</feature>
<gene>
    <name evidence="11" type="ORF">OQ273_10175</name>
</gene>
<evidence type="ECO:0000256" key="7">
    <source>
        <dbReference type="PROSITE-ProRule" id="PRU00169"/>
    </source>
</evidence>
<dbReference type="Pfam" id="PF00072">
    <property type="entry name" value="Response_reg"/>
    <property type="match status" value="1"/>
</dbReference>
<keyword evidence="12" id="KW-1185">Reference proteome</keyword>
<name>A0A9X3UGY6_9HYPH</name>
<dbReference type="CDD" id="cd00082">
    <property type="entry name" value="HisKA"/>
    <property type="match status" value="1"/>
</dbReference>
<feature type="transmembrane region" description="Helical" evidence="8">
    <location>
        <begin position="116"/>
        <end position="134"/>
    </location>
</feature>
<evidence type="ECO:0000259" key="10">
    <source>
        <dbReference type="PROSITE" id="PS50110"/>
    </source>
</evidence>
<evidence type="ECO:0000256" key="3">
    <source>
        <dbReference type="ARBA" id="ARBA00022553"/>
    </source>
</evidence>
<evidence type="ECO:0000256" key="2">
    <source>
        <dbReference type="ARBA" id="ARBA00012438"/>
    </source>
</evidence>
<evidence type="ECO:0000256" key="8">
    <source>
        <dbReference type="SAM" id="Phobius"/>
    </source>
</evidence>
<feature type="transmembrane region" description="Helical" evidence="8">
    <location>
        <begin position="84"/>
        <end position="104"/>
    </location>
</feature>
<dbReference type="SMART" id="SM00387">
    <property type="entry name" value="HATPase_c"/>
    <property type="match status" value="1"/>
</dbReference>
<dbReference type="EMBL" id="JAPJZI010000001">
    <property type="protein sequence ID" value="MDA5398937.1"/>
    <property type="molecule type" value="Genomic_DNA"/>
</dbReference>
<dbReference type="SMART" id="SM00388">
    <property type="entry name" value="HisKA"/>
    <property type="match status" value="1"/>
</dbReference>
<keyword evidence="4" id="KW-0808">Transferase</keyword>
<dbReference type="GO" id="GO:0000155">
    <property type="term" value="F:phosphorelay sensor kinase activity"/>
    <property type="evidence" value="ECO:0007669"/>
    <property type="project" value="InterPro"/>
</dbReference>
<feature type="domain" description="Histidine kinase" evidence="9">
    <location>
        <begin position="227"/>
        <end position="441"/>
    </location>
</feature>
<keyword evidence="8" id="KW-0472">Membrane</keyword>
<dbReference type="PRINTS" id="PR00344">
    <property type="entry name" value="BCTRLSENSOR"/>
</dbReference>
<sequence length="583" mass="64144">MTQAEAPVDDRLIEIRIAQQLLTRSPIATTSSFLFALLCVTLLHDRVPTDIAAGWLVSVFVAGCLPFAYMAVQRRHPFSRSNIRTYLFFNTLNALISGLVWGIGMSALTDTSSAPSIANSFLAILAYSTAAVVSHGAFPRSYAAAAGSALLIYGSFLIVSAPAPEWRFGFVSVIMFLPYMLIARNIHRTTVSGLVSRQRHDDMVETLRQQRDAIEKINDDKTRFLAATSHDLAQPLHAQGNYIAALHRKLTQPDQYELLQKIEASWRSMGSMLEGLVDISRLETGSVVPNIVPVELSALVFEIVDEFAEVADQKQIQLSADTYKAVTDTDPYLFSRVLRNVVSNAIKFTPPHGRVIARFRQDGEDIVFDIQDTGIGIPADKIGQVFDEYIQLQNDERDRTKGLGLGLSIVRRLCNLLEIDHQLVSHPEKGSCFTFRLRQSRSIPETTASKSEQRDALRMSVLVVDDERTILDSMSVILSDWGCEVFCAPSVSQAVELVKTLNLSPDVLITDLRLPGTVGGSQLVDLIRTTVKRNLPAIIMTGNIKGVSKSDLPSDALLLTKPVDAGTLYHELSQINACGSDVA</sequence>
<dbReference type="SMART" id="SM00448">
    <property type="entry name" value="REC"/>
    <property type="match status" value="1"/>
</dbReference>
<evidence type="ECO:0000313" key="12">
    <source>
        <dbReference type="Proteomes" id="UP001151234"/>
    </source>
</evidence>
<feature type="domain" description="Response regulatory" evidence="10">
    <location>
        <begin position="460"/>
        <end position="576"/>
    </location>
</feature>
<dbReference type="PANTHER" id="PTHR43711:SF26">
    <property type="entry name" value="SENSOR HISTIDINE KINASE RCSC"/>
    <property type="match status" value="1"/>
</dbReference>
<dbReference type="Gene3D" id="1.10.287.130">
    <property type="match status" value="1"/>
</dbReference>
<feature type="transmembrane region" description="Helical" evidence="8">
    <location>
        <begin position="141"/>
        <end position="160"/>
    </location>
</feature>
<dbReference type="CDD" id="cd00156">
    <property type="entry name" value="REC"/>
    <property type="match status" value="1"/>
</dbReference>
<dbReference type="Pfam" id="PF00512">
    <property type="entry name" value="HisKA"/>
    <property type="match status" value="1"/>
</dbReference>
<protein>
    <recommendedName>
        <fullName evidence="2">histidine kinase</fullName>
        <ecNumber evidence="2">2.7.13.3</ecNumber>
    </recommendedName>
</protein>
<keyword evidence="5 11" id="KW-0418">Kinase</keyword>
<evidence type="ECO:0000259" key="9">
    <source>
        <dbReference type="PROSITE" id="PS50109"/>
    </source>
</evidence>
<proteinExistence type="predicted"/>
<comment type="catalytic activity">
    <reaction evidence="1">
        <text>ATP + protein L-histidine = ADP + protein N-phospho-L-histidine.</text>
        <dbReference type="EC" id="2.7.13.3"/>
    </reaction>
</comment>
<dbReference type="SUPFAM" id="SSF55874">
    <property type="entry name" value="ATPase domain of HSP90 chaperone/DNA topoisomerase II/histidine kinase"/>
    <property type="match status" value="1"/>
</dbReference>
<dbReference type="Gene3D" id="3.40.50.2300">
    <property type="match status" value="1"/>
</dbReference>
<dbReference type="AlphaFoldDB" id="A0A9X3UGY6"/>
<dbReference type="PROSITE" id="PS50110">
    <property type="entry name" value="RESPONSE_REGULATORY"/>
    <property type="match status" value="1"/>
</dbReference>
<organism evidence="11 12">
    <name type="scientific">Hoeflea prorocentri</name>
    <dbReference type="NCBI Taxonomy" id="1922333"/>
    <lineage>
        <taxon>Bacteria</taxon>
        <taxon>Pseudomonadati</taxon>
        <taxon>Pseudomonadota</taxon>
        <taxon>Alphaproteobacteria</taxon>
        <taxon>Hyphomicrobiales</taxon>
        <taxon>Rhizobiaceae</taxon>
        <taxon>Hoeflea</taxon>
    </lineage>
</organism>
<reference evidence="11" key="1">
    <citation type="submission" date="2022-11" db="EMBL/GenBank/DDBJ databases">
        <title>Draft genome sequence of Hoeflea poritis E7-10 and Hoeflea prorocentri PM5-8, separated from scleractinian coral Porites lutea and marine dinoflagellate.</title>
        <authorList>
            <person name="Zhang G."/>
            <person name="Wei Q."/>
            <person name="Cai L."/>
        </authorList>
    </citation>
    <scope>NUCLEOTIDE SEQUENCE</scope>
    <source>
        <strain evidence="11">PM5-8</strain>
    </source>
</reference>
<feature type="transmembrane region" description="Helical" evidence="8">
    <location>
        <begin position="21"/>
        <end position="43"/>
    </location>
</feature>
<dbReference type="InterPro" id="IPR011006">
    <property type="entry name" value="CheY-like_superfamily"/>
</dbReference>
<dbReference type="InterPro" id="IPR004358">
    <property type="entry name" value="Sig_transdc_His_kin-like_C"/>
</dbReference>
<dbReference type="PANTHER" id="PTHR43711">
    <property type="entry name" value="TWO-COMPONENT HISTIDINE KINASE"/>
    <property type="match status" value="1"/>
</dbReference>
<dbReference type="SUPFAM" id="SSF47384">
    <property type="entry name" value="Homodimeric domain of signal transducing histidine kinase"/>
    <property type="match status" value="1"/>
</dbReference>
<dbReference type="Proteomes" id="UP001151234">
    <property type="component" value="Unassembled WGS sequence"/>
</dbReference>
<evidence type="ECO:0000256" key="5">
    <source>
        <dbReference type="ARBA" id="ARBA00022777"/>
    </source>
</evidence>
<keyword evidence="8" id="KW-1133">Transmembrane helix</keyword>
<dbReference type="InterPro" id="IPR050736">
    <property type="entry name" value="Sensor_HK_Regulatory"/>
</dbReference>
<dbReference type="InterPro" id="IPR036890">
    <property type="entry name" value="HATPase_C_sf"/>
</dbReference>
<feature type="transmembrane region" description="Helical" evidence="8">
    <location>
        <begin position="55"/>
        <end position="72"/>
    </location>
</feature>
<dbReference type="InterPro" id="IPR036097">
    <property type="entry name" value="HisK_dim/P_sf"/>
</dbReference>
<dbReference type="PROSITE" id="PS50109">
    <property type="entry name" value="HIS_KIN"/>
    <property type="match status" value="1"/>
</dbReference>
<dbReference type="InterPro" id="IPR001789">
    <property type="entry name" value="Sig_transdc_resp-reg_receiver"/>
</dbReference>
<dbReference type="SUPFAM" id="SSF52172">
    <property type="entry name" value="CheY-like"/>
    <property type="match status" value="1"/>
</dbReference>
<keyword evidence="8" id="KW-0812">Transmembrane</keyword>
<evidence type="ECO:0000313" key="11">
    <source>
        <dbReference type="EMBL" id="MDA5398937.1"/>
    </source>
</evidence>
<evidence type="ECO:0000256" key="1">
    <source>
        <dbReference type="ARBA" id="ARBA00000085"/>
    </source>
</evidence>
<dbReference type="InterPro" id="IPR003594">
    <property type="entry name" value="HATPase_dom"/>
</dbReference>
<keyword evidence="6" id="KW-0902">Two-component regulatory system</keyword>
<dbReference type="Pfam" id="PF02518">
    <property type="entry name" value="HATPase_c"/>
    <property type="match status" value="1"/>
</dbReference>
<comment type="caution">
    <text evidence="11">The sequence shown here is derived from an EMBL/GenBank/DDBJ whole genome shotgun (WGS) entry which is preliminary data.</text>
</comment>
<dbReference type="Gene3D" id="3.30.565.10">
    <property type="entry name" value="Histidine kinase-like ATPase, C-terminal domain"/>
    <property type="match status" value="1"/>
</dbReference>
<evidence type="ECO:0000256" key="4">
    <source>
        <dbReference type="ARBA" id="ARBA00022679"/>
    </source>
</evidence>
<dbReference type="RefSeq" id="WP_267990379.1">
    <property type="nucleotide sequence ID" value="NZ_JAPJZI010000001.1"/>
</dbReference>
<dbReference type="InterPro" id="IPR003661">
    <property type="entry name" value="HisK_dim/P_dom"/>
</dbReference>
<accession>A0A9X3UGY6</accession>
<keyword evidence="3 7" id="KW-0597">Phosphoprotein</keyword>
<dbReference type="EC" id="2.7.13.3" evidence="2"/>
<evidence type="ECO:0000256" key="6">
    <source>
        <dbReference type="ARBA" id="ARBA00023012"/>
    </source>
</evidence>